<feature type="domain" description="GST N-terminal" evidence="3">
    <location>
        <begin position="1"/>
        <end position="80"/>
    </location>
</feature>
<evidence type="ECO:0000259" key="4">
    <source>
        <dbReference type="PROSITE" id="PS50405"/>
    </source>
</evidence>
<dbReference type="SUPFAM" id="SSF47616">
    <property type="entry name" value="GST C-terminal domain-like"/>
    <property type="match status" value="1"/>
</dbReference>
<gene>
    <name evidence="5" type="ORF">LTR36_004677</name>
</gene>
<dbReference type="InterPro" id="IPR036282">
    <property type="entry name" value="Glutathione-S-Trfase_C_sf"/>
</dbReference>
<organism evidence="5 6">
    <name type="scientific">Oleoguttula mirabilis</name>
    <dbReference type="NCBI Taxonomy" id="1507867"/>
    <lineage>
        <taxon>Eukaryota</taxon>
        <taxon>Fungi</taxon>
        <taxon>Dikarya</taxon>
        <taxon>Ascomycota</taxon>
        <taxon>Pezizomycotina</taxon>
        <taxon>Dothideomycetes</taxon>
        <taxon>Dothideomycetidae</taxon>
        <taxon>Mycosphaerellales</taxon>
        <taxon>Teratosphaeriaceae</taxon>
        <taxon>Oleoguttula</taxon>
    </lineage>
</organism>
<dbReference type="SFLD" id="SFLDS00019">
    <property type="entry name" value="Glutathione_Transferase_(cytos"/>
    <property type="match status" value="1"/>
</dbReference>
<evidence type="ECO:0000256" key="2">
    <source>
        <dbReference type="RuleBase" id="RU003494"/>
    </source>
</evidence>
<dbReference type="Gene3D" id="3.40.30.10">
    <property type="entry name" value="Glutaredoxin"/>
    <property type="match status" value="1"/>
</dbReference>
<reference evidence="5 6" key="1">
    <citation type="submission" date="2021-11" db="EMBL/GenBank/DDBJ databases">
        <title>Black yeast isolated from Biological Soil Crust.</title>
        <authorList>
            <person name="Kurbessoian T."/>
        </authorList>
    </citation>
    <scope>NUCLEOTIDE SEQUENCE [LARGE SCALE GENOMIC DNA]</scope>
    <source>
        <strain evidence="5 6">CCFEE 5522</strain>
    </source>
</reference>
<dbReference type="Pfam" id="PF02798">
    <property type="entry name" value="GST_N"/>
    <property type="match status" value="1"/>
</dbReference>
<dbReference type="Gene3D" id="1.20.1050.10">
    <property type="match status" value="1"/>
</dbReference>
<evidence type="ECO:0008006" key="7">
    <source>
        <dbReference type="Google" id="ProtNLM"/>
    </source>
</evidence>
<protein>
    <recommendedName>
        <fullName evidence="7">Glutathione S-transferase</fullName>
    </recommendedName>
</protein>
<sequence>MVLTVHHLGISQSERIVWLCEELGLDYDLKLYQRSPVLSPPEYLALHPLGAAPVIQDGDLTLAESGACLEYIIHIHGAGKLTVQPGAKHYADYLYWLHFGNGTLQPAVSRAMVLKFTGLPDDNSMRVRVDSKQGQMLQFLNQRLGATKAWLAGDEFTAADIMVVFSLTTMRKFFAIDLSEYEAILAYLQRVGGREAYQRAMAKGDPGLDVPSILLGPPPPPFEGVWKR</sequence>
<dbReference type="EMBL" id="JAVFHQ010000028">
    <property type="protein sequence ID" value="KAK4543903.1"/>
    <property type="molecule type" value="Genomic_DNA"/>
</dbReference>
<dbReference type="SFLD" id="SFLDG00358">
    <property type="entry name" value="Main_(cytGST)"/>
    <property type="match status" value="1"/>
</dbReference>
<keyword evidence="6" id="KW-1185">Reference proteome</keyword>
<dbReference type="SFLD" id="SFLDG01150">
    <property type="entry name" value="Main.1:_Beta-like"/>
    <property type="match status" value="1"/>
</dbReference>
<evidence type="ECO:0000259" key="3">
    <source>
        <dbReference type="PROSITE" id="PS50404"/>
    </source>
</evidence>
<dbReference type="SUPFAM" id="SSF52833">
    <property type="entry name" value="Thioredoxin-like"/>
    <property type="match status" value="1"/>
</dbReference>
<dbReference type="Proteomes" id="UP001324427">
    <property type="component" value="Unassembled WGS sequence"/>
</dbReference>
<feature type="domain" description="GST C-terminal" evidence="4">
    <location>
        <begin position="86"/>
        <end position="222"/>
    </location>
</feature>
<dbReference type="PANTHER" id="PTHR44051">
    <property type="entry name" value="GLUTATHIONE S-TRANSFERASE-RELATED"/>
    <property type="match status" value="1"/>
</dbReference>
<dbReference type="PANTHER" id="PTHR44051:SF9">
    <property type="entry name" value="GLUTATHIONE S-TRANSFERASE 1"/>
    <property type="match status" value="1"/>
</dbReference>
<comment type="caution">
    <text evidence="5">The sequence shown here is derived from an EMBL/GenBank/DDBJ whole genome shotgun (WGS) entry which is preliminary data.</text>
</comment>
<dbReference type="InterPro" id="IPR010987">
    <property type="entry name" value="Glutathione-S-Trfase_C-like"/>
</dbReference>
<name>A0AAV9JF75_9PEZI</name>
<dbReference type="InterPro" id="IPR004045">
    <property type="entry name" value="Glutathione_S-Trfase_N"/>
</dbReference>
<dbReference type="PROSITE" id="PS50405">
    <property type="entry name" value="GST_CTER"/>
    <property type="match status" value="1"/>
</dbReference>
<evidence type="ECO:0000256" key="1">
    <source>
        <dbReference type="ARBA" id="ARBA00007409"/>
    </source>
</evidence>
<dbReference type="CDD" id="cd03046">
    <property type="entry name" value="GST_N_GTT1_like"/>
    <property type="match status" value="1"/>
</dbReference>
<evidence type="ECO:0000313" key="5">
    <source>
        <dbReference type="EMBL" id="KAK4543903.1"/>
    </source>
</evidence>
<dbReference type="AlphaFoldDB" id="A0AAV9JF75"/>
<accession>A0AAV9JF75</accession>
<comment type="similarity">
    <text evidence="1 2">Belongs to the GST superfamily.</text>
</comment>
<dbReference type="InterPro" id="IPR004046">
    <property type="entry name" value="GST_C"/>
</dbReference>
<proteinExistence type="inferred from homology"/>
<dbReference type="InterPro" id="IPR036249">
    <property type="entry name" value="Thioredoxin-like_sf"/>
</dbReference>
<dbReference type="InterPro" id="IPR040079">
    <property type="entry name" value="Glutathione_S-Trfase"/>
</dbReference>
<dbReference type="Pfam" id="PF00043">
    <property type="entry name" value="GST_C"/>
    <property type="match status" value="1"/>
</dbReference>
<evidence type="ECO:0000313" key="6">
    <source>
        <dbReference type="Proteomes" id="UP001324427"/>
    </source>
</evidence>
<dbReference type="PROSITE" id="PS50404">
    <property type="entry name" value="GST_NTER"/>
    <property type="match status" value="1"/>
</dbReference>